<keyword evidence="6" id="KW-1185">Reference proteome</keyword>
<keyword evidence="2" id="KW-0328">Glycosyltransferase</keyword>
<dbReference type="CDD" id="cd00761">
    <property type="entry name" value="Glyco_tranf_GTA_type"/>
    <property type="match status" value="1"/>
</dbReference>
<dbReference type="SUPFAM" id="SSF53448">
    <property type="entry name" value="Nucleotide-diphospho-sugar transferases"/>
    <property type="match status" value="1"/>
</dbReference>
<keyword evidence="3" id="KW-0808">Transferase</keyword>
<dbReference type="AlphaFoldDB" id="A0A918RSF1"/>
<organism evidence="5 6">
    <name type="scientific">Arenicella chitinivorans</name>
    <dbReference type="NCBI Taxonomy" id="1329800"/>
    <lineage>
        <taxon>Bacteria</taxon>
        <taxon>Pseudomonadati</taxon>
        <taxon>Pseudomonadota</taxon>
        <taxon>Gammaproteobacteria</taxon>
        <taxon>Arenicellales</taxon>
        <taxon>Arenicellaceae</taxon>
        <taxon>Arenicella</taxon>
    </lineage>
</organism>
<dbReference type="PANTHER" id="PTHR43685:SF5">
    <property type="entry name" value="GLYCOSYLTRANSFERASE EPSE-RELATED"/>
    <property type="match status" value="1"/>
</dbReference>
<evidence type="ECO:0000259" key="4">
    <source>
        <dbReference type="Pfam" id="PF00535"/>
    </source>
</evidence>
<dbReference type="InterPro" id="IPR029044">
    <property type="entry name" value="Nucleotide-diphossugar_trans"/>
</dbReference>
<accession>A0A918RSF1</accession>
<dbReference type="InterPro" id="IPR050834">
    <property type="entry name" value="Glycosyltransf_2"/>
</dbReference>
<comment type="similarity">
    <text evidence="1">Belongs to the glycosyltransferase 2 family.</text>
</comment>
<dbReference type="Gene3D" id="3.90.550.10">
    <property type="entry name" value="Spore Coat Polysaccharide Biosynthesis Protein SpsA, Chain A"/>
    <property type="match status" value="1"/>
</dbReference>
<dbReference type="EMBL" id="BMXA01000002">
    <property type="protein sequence ID" value="GHA08398.1"/>
    <property type="molecule type" value="Genomic_DNA"/>
</dbReference>
<dbReference type="PANTHER" id="PTHR43685">
    <property type="entry name" value="GLYCOSYLTRANSFERASE"/>
    <property type="match status" value="1"/>
</dbReference>
<gene>
    <name evidence="5" type="ORF">GCM10008090_17820</name>
</gene>
<reference evidence="5" key="2">
    <citation type="submission" date="2020-09" db="EMBL/GenBank/DDBJ databases">
        <authorList>
            <person name="Sun Q."/>
            <person name="Kim S."/>
        </authorList>
    </citation>
    <scope>NUCLEOTIDE SEQUENCE</scope>
    <source>
        <strain evidence="5">KCTC 12711</strain>
    </source>
</reference>
<comment type="caution">
    <text evidence="5">The sequence shown here is derived from an EMBL/GenBank/DDBJ whole genome shotgun (WGS) entry which is preliminary data.</text>
</comment>
<dbReference type="GO" id="GO:0016757">
    <property type="term" value="F:glycosyltransferase activity"/>
    <property type="evidence" value="ECO:0007669"/>
    <property type="project" value="UniProtKB-KW"/>
</dbReference>
<name>A0A918RSF1_9GAMM</name>
<dbReference type="Proteomes" id="UP000614811">
    <property type="component" value="Unassembled WGS sequence"/>
</dbReference>
<evidence type="ECO:0000313" key="5">
    <source>
        <dbReference type="EMBL" id="GHA08398.1"/>
    </source>
</evidence>
<feature type="domain" description="Glycosyltransferase 2-like" evidence="4">
    <location>
        <begin position="11"/>
        <end position="173"/>
    </location>
</feature>
<protein>
    <recommendedName>
        <fullName evidence="4">Glycosyltransferase 2-like domain-containing protein</fullName>
    </recommendedName>
</protein>
<dbReference type="InterPro" id="IPR001173">
    <property type="entry name" value="Glyco_trans_2-like"/>
</dbReference>
<evidence type="ECO:0000313" key="6">
    <source>
        <dbReference type="Proteomes" id="UP000614811"/>
    </source>
</evidence>
<evidence type="ECO:0000256" key="1">
    <source>
        <dbReference type="ARBA" id="ARBA00006739"/>
    </source>
</evidence>
<sequence length="313" mass="35307">MPNSANHIDVSVVMSVYNEQDTLRATVDSVLNQEGVRFEFIIIDDGSTDASVNILKEIARLDPRIRILRQDNQGITKALIKGCRHAEGEFIARQDAGDISLPGRLKTQLSILRSQRGAVLCSTGTQYFSELGERLMEATISSHQANAGLRPNTLDDLIGPTHHGCVMFRKQAYFECGQYRAEFKVAQDLDLWTRMIELGLHVALPDMFYQAVLRPNAISSTHRDRQERARRLIFQCIKQRADLGTDASALQVVANELTKPFTATGQSATEYDYFIGSLLLQTGSKNCRAYFKRALVNRPFDLKVWFKLIKAYF</sequence>
<evidence type="ECO:0000256" key="3">
    <source>
        <dbReference type="ARBA" id="ARBA00022679"/>
    </source>
</evidence>
<proteinExistence type="inferred from homology"/>
<dbReference type="Pfam" id="PF00535">
    <property type="entry name" value="Glycos_transf_2"/>
    <property type="match status" value="1"/>
</dbReference>
<evidence type="ECO:0000256" key="2">
    <source>
        <dbReference type="ARBA" id="ARBA00022676"/>
    </source>
</evidence>
<reference evidence="5" key="1">
    <citation type="journal article" date="2014" name="Int. J. Syst. Evol. Microbiol.">
        <title>Complete genome sequence of Corynebacterium casei LMG S-19264T (=DSM 44701T), isolated from a smear-ripened cheese.</title>
        <authorList>
            <consortium name="US DOE Joint Genome Institute (JGI-PGF)"/>
            <person name="Walter F."/>
            <person name="Albersmeier A."/>
            <person name="Kalinowski J."/>
            <person name="Ruckert C."/>
        </authorList>
    </citation>
    <scope>NUCLEOTIDE SEQUENCE</scope>
    <source>
        <strain evidence="5">KCTC 12711</strain>
    </source>
</reference>